<dbReference type="Gene3D" id="3.20.20.220">
    <property type="match status" value="1"/>
</dbReference>
<dbReference type="InterPro" id="IPR029041">
    <property type="entry name" value="FAD-linked_oxidoreductase-like"/>
</dbReference>
<evidence type="ECO:0000256" key="1">
    <source>
        <dbReference type="ARBA" id="ARBA00001974"/>
    </source>
</evidence>
<keyword evidence="3 9" id="KW-0285">Flavoprotein</keyword>
<feature type="domain" description="Proline dehydrogenase" evidence="10">
    <location>
        <begin position="9"/>
        <end position="146"/>
    </location>
</feature>
<reference evidence="12" key="1">
    <citation type="submission" date="2025-08" db="UniProtKB">
        <authorList>
            <consortium name="RefSeq"/>
        </authorList>
    </citation>
    <scope>IDENTIFICATION</scope>
    <source>
        <tissue evidence="12">Sperm</tissue>
    </source>
</reference>
<evidence type="ECO:0000256" key="7">
    <source>
        <dbReference type="ARBA" id="ARBA00048242"/>
    </source>
</evidence>
<dbReference type="KEGG" id="pmrn:116937074"/>
<dbReference type="GO" id="GO:0010133">
    <property type="term" value="P:L-proline catabolic process to L-glutamate"/>
    <property type="evidence" value="ECO:0007669"/>
    <property type="project" value="TreeGrafter"/>
</dbReference>
<evidence type="ECO:0000256" key="4">
    <source>
        <dbReference type="ARBA" id="ARBA00022827"/>
    </source>
</evidence>
<comment type="catalytic activity">
    <reaction evidence="8 9">
        <text>L-proline + a quinone = (S)-1-pyrroline-5-carboxylate + a quinol + H(+)</text>
        <dbReference type="Rhea" id="RHEA:23784"/>
        <dbReference type="ChEBI" id="CHEBI:15378"/>
        <dbReference type="ChEBI" id="CHEBI:17388"/>
        <dbReference type="ChEBI" id="CHEBI:24646"/>
        <dbReference type="ChEBI" id="CHEBI:60039"/>
        <dbReference type="ChEBI" id="CHEBI:132124"/>
        <dbReference type="EC" id="1.5.5.2"/>
    </reaction>
</comment>
<comment type="similarity">
    <text evidence="2 9">Belongs to the proline oxidase family.</text>
</comment>
<protein>
    <recommendedName>
        <fullName evidence="9">Proline dehydrogenase</fullName>
        <ecNumber evidence="9">1.5.5.2</ecNumber>
    </recommendedName>
</protein>
<evidence type="ECO:0000256" key="2">
    <source>
        <dbReference type="ARBA" id="ARBA00005869"/>
    </source>
</evidence>
<evidence type="ECO:0000259" key="10">
    <source>
        <dbReference type="Pfam" id="PF01619"/>
    </source>
</evidence>
<feature type="non-terminal residue" evidence="12">
    <location>
        <position position="160"/>
    </location>
</feature>
<keyword evidence="4 9" id="KW-0274">FAD</keyword>
<dbReference type="GO" id="GO:0005739">
    <property type="term" value="C:mitochondrion"/>
    <property type="evidence" value="ECO:0007669"/>
    <property type="project" value="TreeGrafter"/>
</dbReference>
<comment type="catalytic activity">
    <reaction evidence="7">
        <text>trans-4-hydroxy-L-proline + a quinone = (3R,5S)-1-pyrroline-3-hydroxy-5-carboxylate + a quinol + H(+)</text>
        <dbReference type="Rhea" id="RHEA:52512"/>
        <dbReference type="ChEBI" id="CHEBI:15378"/>
        <dbReference type="ChEBI" id="CHEBI:24646"/>
        <dbReference type="ChEBI" id="CHEBI:58375"/>
        <dbReference type="ChEBI" id="CHEBI:62612"/>
        <dbReference type="ChEBI" id="CHEBI:132124"/>
        <dbReference type="EC" id="1.5.5.3"/>
    </reaction>
</comment>
<evidence type="ECO:0000256" key="6">
    <source>
        <dbReference type="ARBA" id="ARBA00023062"/>
    </source>
</evidence>
<comment type="cofactor">
    <cofactor evidence="1 9">
        <name>FAD</name>
        <dbReference type="ChEBI" id="CHEBI:57692"/>
    </cofactor>
</comment>
<dbReference type="RefSeq" id="XP_032800087.1">
    <property type="nucleotide sequence ID" value="XM_032944196.1"/>
</dbReference>
<keyword evidence="5 9" id="KW-0560">Oxidoreductase</keyword>
<dbReference type="EC" id="1.5.5.2" evidence="9"/>
<name>A0AAJ7SKI9_PETMA</name>
<evidence type="ECO:0000256" key="3">
    <source>
        <dbReference type="ARBA" id="ARBA00022630"/>
    </source>
</evidence>
<evidence type="ECO:0000313" key="12">
    <source>
        <dbReference type="RefSeq" id="XP_032800087.1"/>
    </source>
</evidence>
<organism evidence="11 12">
    <name type="scientific">Petromyzon marinus</name>
    <name type="common">Sea lamprey</name>
    <dbReference type="NCBI Taxonomy" id="7757"/>
    <lineage>
        <taxon>Eukaryota</taxon>
        <taxon>Metazoa</taxon>
        <taxon>Chordata</taxon>
        <taxon>Craniata</taxon>
        <taxon>Vertebrata</taxon>
        <taxon>Cyclostomata</taxon>
        <taxon>Hyperoartia</taxon>
        <taxon>Petromyzontiformes</taxon>
        <taxon>Petromyzontidae</taxon>
        <taxon>Petromyzon</taxon>
    </lineage>
</organism>
<evidence type="ECO:0000256" key="8">
    <source>
        <dbReference type="ARBA" id="ARBA00048779"/>
    </source>
</evidence>
<dbReference type="Pfam" id="PF01619">
    <property type="entry name" value="Pro_dh"/>
    <property type="match status" value="1"/>
</dbReference>
<dbReference type="AlphaFoldDB" id="A0AAJ7SKI9"/>
<dbReference type="CTD" id="58510"/>
<dbReference type="PANTHER" id="PTHR13914:SF29">
    <property type="entry name" value="HYDROXYPROLINE DEHYDROGENASE"/>
    <property type="match status" value="1"/>
</dbReference>
<keyword evidence="11" id="KW-1185">Reference proteome</keyword>
<keyword evidence="6 9" id="KW-0642">Proline metabolism</keyword>
<dbReference type="PANTHER" id="PTHR13914">
    <property type="entry name" value="PROLINE OXIDASE"/>
    <property type="match status" value="1"/>
</dbReference>
<dbReference type="GO" id="GO:0004657">
    <property type="term" value="F:proline dehydrogenase activity"/>
    <property type="evidence" value="ECO:0007669"/>
    <property type="project" value="UniProtKB-EC"/>
</dbReference>
<dbReference type="InterPro" id="IPR002872">
    <property type="entry name" value="Proline_DH_dom"/>
</dbReference>
<proteinExistence type="inferred from homology"/>
<dbReference type="SUPFAM" id="SSF51730">
    <property type="entry name" value="FAD-linked oxidoreductase"/>
    <property type="match status" value="1"/>
</dbReference>
<evidence type="ECO:0000256" key="5">
    <source>
        <dbReference type="ARBA" id="ARBA00023002"/>
    </source>
</evidence>
<gene>
    <name evidence="12" type="primary">LOC116937074</name>
</gene>
<evidence type="ECO:0000313" key="11">
    <source>
        <dbReference type="Proteomes" id="UP001318040"/>
    </source>
</evidence>
<evidence type="ECO:0000256" key="9">
    <source>
        <dbReference type="RuleBase" id="RU364054"/>
    </source>
</evidence>
<dbReference type="GO" id="GO:0071949">
    <property type="term" value="F:FAD binding"/>
    <property type="evidence" value="ECO:0007669"/>
    <property type="project" value="TreeGrafter"/>
</dbReference>
<accession>A0AAJ7SKI9</accession>
<dbReference type="Proteomes" id="UP001318040">
    <property type="component" value="Unplaced"/>
</dbReference>
<sequence>MMSLYNHNGALVWNTYQCYLKDVERSLHQDLSLCAHLGVAFGAKVVRGAYLERERCMALEGGYLDPVHDTWELTCDSYTRVMDSLLELASRHGDRCCVIVATHNEESLRQAVRRMKQLGIPPDATAVCFGQLLGMCDHVSLTLGNQHQQQHHQQHHHQQQ</sequence>
<dbReference type="InterPro" id="IPR015659">
    <property type="entry name" value="Proline_oxidase"/>
</dbReference>
<comment type="function">
    <text evidence="9">Converts proline to delta-1-pyrroline-5-carboxylate.</text>
</comment>